<dbReference type="InterPro" id="IPR039422">
    <property type="entry name" value="MarR/SlyA-like"/>
</dbReference>
<dbReference type="AlphaFoldDB" id="A0A916NQJ7"/>
<dbReference type="GO" id="GO:0003700">
    <property type="term" value="F:DNA-binding transcription factor activity"/>
    <property type="evidence" value="ECO:0007669"/>
    <property type="project" value="InterPro"/>
</dbReference>
<accession>A0A916NQJ7</accession>
<sequence length="142" mass="16233">MPHPDDDIYEFEETFRQLFRKVKSSWSKFEDQGVTASQAVILEKLECDGPLKVSQLADMLWITSGAITSLADKLIAGGFAERARSEADRRVVYLRVTDKGREILASLRAHRKKVVESYFGKLSKEDVQHLSRIFNQILKDTD</sequence>
<comment type="caution">
    <text evidence="3">The sequence shown here is derived from an EMBL/GenBank/DDBJ whole genome shotgun (WGS) entry which is preliminary data.</text>
</comment>
<dbReference type="InterPro" id="IPR000835">
    <property type="entry name" value="HTH_MarR-typ"/>
</dbReference>
<dbReference type="PANTHER" id="PTHR33164:SF99">
    <property type="entry name" value="MARR FAMILY REGULATORY PROTEIN"/>
    <property type="match status" value="1"/>
</dbReference>
<gene>
    <name evidence="3" type="primary">yusO_3</name>
    <name evidence="3" type="ORF">PAESOLCIP111_02791</name>
</gene>
<dbReference type="GO" id="GO:0006950">
    <property type="term" value="P:response to stress"/>
    <property type="evidence" value="ECO:0007669"/>
    <property type="project" value="TreeGrafter"/>
</dbReference>
<evidence type="ECO:0000259" key="2">
    <source>
        <dbReference type="PROSITE" id="PS50995"/>
    </source>
</evidence>
<name>A0A916NQJ7_9BACL</name>
<protein>
    <submittedName>
        <fullName evidence="3">HTH-type transcriptional regulator YusO</fullName>
    </submittedName>
</protein>
<evidence type="ECO:0000256" key="1">
    <source>
        <dbReference type="ARBA" id="ARBA00023125"/>
    </source>
</evidence>
<organism evidence="3 4">
    <name type="scientific">Paenibacillus solanacearum</name>
    <dbReference type="NCBI Taxonomy" id="2048548"/>
    <lineage>
        <taxon>Bacteria</taxon>
        <taxon>Bacillati</taxon>
        <taxon>Bacillota</taxon>
        <taxon>Bacilli</taxon>
        <taxon>Bacillales</taxon>
        <taxon>Paenibacillaceae</taxon>
        <taxon>Paenibacillus</taxon>
    </lineage>
</organism>
<dbReference type="RefSeq" id="WP_218092551.1">
    <property type="nucleotide sequence ID" value="NZ_CAJVAS010000010.1"/>
</dbReference>
<dbReference type="PROSITE" id="PS50995">
    <property type="entry name" value="HTH_MARR_2"/>
    <property type="match status" value="1"/>
</dbReference>
<dbReference type="PANTHER" id="PTHR33164">
    <property type="entry name" value="TRANSCRIPTIONAL REGULATOR, MARR FAMILY"/>
    <property type="match status" value="1"/>
</dbReference>
<feature type="domain" description="HTH marR-type" evidence="2">
    <location>
        <begin position="1"/>
        <end position="139"/>
    </location>
</feature>
<evidence type="ECO:0000313" key="4">
    <source>
        <dbReference type="Proteomes" id="UP000693672"/>
    </source>
</evidence>
<proteinExistence type="predicted"/>
<dbReference type="Pfam" id="PF01047">
    <property type="entry name" value="MarR"/>
    <property type="match status" value="1"/>
</dbReference>
<dbReference type="GO" id="GO:0003677">
    <property type="term" value="F:DNA binding"/>
    <property type="evidence" value="ECO:0007669"/>
    <property type="project" value="UniProtKB-KW"/>
</dbReference>
<keyword evidence="1" id="KW-0238">DNA-binding</keyword>
<dbReference type="Proteomes" id="UP000693672">
    <property type="component" value="Unassembled WGS sequence"/>
</dbReference>
<reference evidence="3" key="1">
    <citation type="submission" date="2021-06" db="EMBL/GenBank/DDBJ databases">
        <authorList>
            <person name="Criscuolo A."/>
        </authorList>
    </citation>
    <scope>NUCLEOTIDE SEQUENCE</scope>
    <source>
        <strain evidence="3">CIP111600</strain>
    </source>
</reference>
<dbReference type="EMBL" id="CAJVAS010000010">
    <property type="protein sequence ID" value="CAG7626055.1"/>
    <property type="molecule type" value="Genomic_DNA"/>
</dbReference>
<keyword evidence="4" id="KW-1185">Reference proteome</keyword>
<evidence type="ECO:0000313" key="3">
    <source>
        <dbReference type="EMBL" id="CAG7626055.1"/>
    </source>
</evidence>
<dbReference type="SMART" id="SM00347">
    <property type="entry name" value="HTH_MARR"/>
    <property type="match status" value="1"/>
</dbReference>